<evidence type="ECO:0000313" key="1">
    <source>
        <dbReference type="EMBL" id="KAK3367697.1"/>
    </source>
</evidence>
<keyword evidence="2" id="KW-1185">Reference proteome</keyword>
<proteinExistence type="predicted"/>
<reference evidence="1" key="1">
    <citation type="journal article" date="2023" name="Mol. Phylogenet. Evol.">
        <title>Genome-scale phylogeny and comparative genomics of the fungal order Sordariales.</title>
        <authorList>
            <person name="Hensen N."/>
            <person name="Bonometti L."/>
            <person name="Westerberg I."/>
            <person name="Brannstrom I.O."/>
            <person name="Guillou S."/>
            <person name="Cros-Aarteil S."/>
            <person name="Calhoun S."/>
            <person name="Haridas S."/>
            <person name="Kuo A."/>
            <person name="Mondo S."/>
            <person name="Pangilinan J."/>
            <person name="Riley R."/>
            <person name="LaButti K."/>
            <person name="Andreopoulos B."/>
            <person name="Lipzen A."/>
            <person name="Chen C."/>
            <person name="Yan M."/>
            <person name="Daum C."/>
            <person name="Ng V."/>
            <person name="Clum A."/>
            <person name="Steindorff A."/>
            <person name="Ohm R.A."/>
            <person name="Martin F."/>
            <person name="Silar P."/>
            <person name="Natvig D.O."/>
            <person name="Lalanne C."/>
            <person name="Gautier V."/>
            <person name="Ament-Velasquez S.L."/>
            <person name="Kruys A."/>
            <person name="Hutchinson M.I."/>
            <person name="Powell A.J."/>
            <person name="Barry K."/>
            <person name="Miller A.N."/>
            <person name="Grigoriev I.V."/>
            <person name="Debuchy R."/>
            <person name="Gladieux P."/>
            <person name="Hiltunen Thoren M."/>
            <person name="Johannesson H."/>
        </authorList>
    </citation>
    <scope>NUCLEOTIDE SEQUENCE</scope>
    <source>
        <strain evidence="1">CBS 232.78</strain>
    </source>
</reference>
<dbReference type="Proteomes" id="UP001285441">
    <property type="component" value="Unassembled WGS sequence"/>
</dbReference>
<organism evidence="1 2">
    <name type="scientific">Podospora didyma</name>
    <dbReference type="NCBI Taxonomy" id="330526"/>
    <lineage>
        <taxon>Eukaryota</taxon>
        <taxon>Fungi</taxon>
        <taxon>Dikarya</taxon>
        <taxon>Ascomycota</taxon>
        <taxon>Pezizomycotina</taxon>
        <taxon>Sordariomycetes</taxon>
        <taxon>Sordariomycetidae</taxon>
        <taxon>Sordariales</taxon>
        <taxon>Podosporaceae</taxon>
        <taxon>Podospora</taxon>
    </lineage>
</organism>
<protein>
    <submittedName>
        <fullName evidence="1">Uncharacterized protein</fullName>
    </submittedName>
</protein>
<name>A0AAE0K101_9PEZI</name>
<evidence type="ECO:0000313" key="2">
    <source>
        <dbReference type="Proteomes" id="UP001285441"/>
    </source>
</evidence>
<reference evidence="1" key="2">
    <citation type="submission" date="2023-06" db="EMBL/GenBank/DDBJ databases">
        <authorList>
            <consortium name="Lawrence Berkeley National Laboratory"/>
            <person name="Haridas S."/>
            <person name="Hensen N."/>
            <person name="Bonometti L."/>
            <person name="Westerberg I."/>
            <person name="Brannstrom I.O."/>
            <person name="Guillou S."/>
            <person name="Cros-Aarteil S."/>
            <person name="Calhoun S."/>
            <person name="Kuo A."/>
            <person name="Mondo S."/>
            <person name="Pangilinan J."/>
            <person name="Riley R."/>
            <person name="LaButti K."/>
            <person name="Andreopoulos B."/>
            <person name="Lipzen A."/>
            <person name="Chen C."/>
            <person name="Yanf M."/>
            <person name="Daum C."/>
            <person name="Ng V."/>
            <person name="Clum A."/>
            <person name="Steindorff A."/>
            <person name="Ohm R."/>
            <person name="Martin F."/>
            <person name="Silar P."/>
            <person name="Natvig D."/>
            <person name="Lalanne C."/>
            <person name="Gautier V."/>
            <person name="Ament-velasquez S.L."/>
            <person name="Kruys A."/>
            <person name="Hutchinson M.I."/>
            <person name="Powell A.J."/>
            <person name="Barry K."/>
            <person name="Miller A.N."/>
            <person name="Grigoriev I.V."/>
            <person name="Debuchy R."/>
            <person name="Gladieux P."/>
            <person name="Thoren M.H."/>
            <person name="Johannesson H."/>
        </authorList>
    </citation>
    <scope>NUCLEOTIDE SEQUENCE</scope>
    <source>
        <strain evidence="1">CBS 232.78</strain>
    </source>
</reference>
<comment type="caution">
    <text evidence="1">The sequence shown here is derived from an EMBL/GenBank/DDBJ whole genome shotgun (WGS) entry which is preliminary data.</text>
</comment>
<dbReference type="AlphaFoldDB" id="A0AAE0K101"/>
<dbReference type="EMBL" id="JAULSW010000011">
    <property type="protein sequence ID" value="KAK3367697.1"/>
    <property type="molecule type" value="Genomic_DNA"/>
</dbReference>
<gene>
    <name evidence="1" type="ORF">B0H63DRAFT_529405</name>
</gene>
<accession>A0AAE0K101</accession>
<sequence>MAANTSPSDLLYSTVAGLAEHMDVISQLKTPAWGIVERELLEVDMEHHLLASQLVGLVGDIIDEMTAIIDAWMIKENARLQLEDNEYEPMQAPIDVYDEAGLARSVLVYDEEVELMDWDYVEQLCITMTVNVLVNTLTLGCMNLSRAVYAGRSTAISVNIVDDLARRFVTRTLQTGQDEETAKAEMRETLEHSFESGDWRAFDKDISLACKNRRFFVTEDGPKPCWMATRAL</sequence>